<sequence length="63" mass="6491">MSSLCHGPRALLNGTSNRHSRRRSTSVRAYAPAGASRTSRSPSRPVAAPATLIGLNAGPAPPQ</sequence>
<gene>
    <name evidence="2" type="ORF">MNEG_12108</name>
</gene>
<proteinExistence type="predicted"/>
<dbReference type="KEGG" id="mng:MNEG_12108"/>
<feature type="region of interest" description="Disordered" evidence="1">
    <location>
        <begin position="1"/>
        <end position="63"/>
    </location>
</feature>
<organism evidence="2 3">
    <name type="scientific">Monoraphidium neglectum</name>
    <dbReference type="NCBI Taxonomy" id="145388"/>
    <lineage>
        <taxon>Eukaryota</taxon>
        <taxon>Viridiplantae</taxon>
        <taxon>Chlorophyta</taxon>
        <taxon>core chlorophytes</taxon>
        <taxon>Chlorophyceae</taxon>
        <taxon>CS clade</taxon>
        <taxon>Sphaeropleales</taxon>
        <taxon>Selenastraceae</taxon>
        <taxon>Monoraphidium</taxon>
    </lineage>
</organism>
<evidence type="ECO:0000256" key="1">
    <source>
        <dbReference type="SAM" id="MobiDB-lite"/>
    </source>
</evidence>
<reference evidence="2 3" key="1">
    <citation type="journal article" date="2013" name="BMC Genomics">
        <title>Reconstruction of the lipid metabolism for the microalga Monoraphidium neglectum from its genome sequence reveals characteristics suitable for biofuel production.</title>
        <authorList>
            <person name="Bogen C."/>
            <person name="Al-Dilaimi A."/>
            <person name="Albersmeier A."/>
            <person name="Wichmann J."/>
            <person name="Grundmann M."/>
            <person name="Rupp O."/>
            <person name="Lauersen K.J."/>
            <person name="Blifernez-Klassen O."/>
            <person name="Kalinowski J."/>
            <person name="Goesmann A."/>
            <person name="Mussgnug J.H."/>
            <person name="Kruse O."/>
        </authorList>
    </citation>
    <scope>NUCLEOTIDE SEQUENCE [LARGE SCALE GENOMIC DNA]</scope>
    <source>
        <strain evidence="2 3">SAG 48.87</strain>
    </source>
</reference>
<dbReference type="GeneID" id="25729437"/>
<evidence type="ECO:0000313" key="3">
    <source>
        <dbReference type="Proteomes" id="UP000054498"/>
    </source>
</evidence>
<dbReference type="Proteomes" id="UP000054498">
    <property type="component" value="Unassembled WGS sequence"/>
</dbReference>
<evidence type="ECO:0000313" key="2">
    <source>
        <dbReference type="EMBL" id="KIY95855.1"/>
    </source>
</evidence>
<feature type="non-terminal residue" evidence="2">
    <location>
        <position position="63"/>
    </location>
</feature>
<protein>
    <submittedName>
        <fullName evidence="2">Uncharacterized protein</fullName>
    </submittedName>
</protein>
<accession>A0A0D2MM22</accession>
<dbReference type="RefSeq" id="XP_013894875.1">
    <property type="nucleotide sequence ID" value="XM_014039421.1"/>
</dbReference>
<keyword evidence="3" id="KW-1185">Reference proteome</keyword>
<dbReference type="EMBL" id="KK103287">
    <property type="protein sequence ID" value="KIY95855.1"/>
    <property type="molecule type" value="Genomic_DNA"/>
</dbReference>
<dbReference type="AlphaFoldDB" id="A0A0D2MM22"/>
<name>A0A0D2MM22_9CHLO</name>